<dbReference type="PANTHER" id="PTHR30344:SF4">
    <property type="entry name" value="CYCLASE, PUTATIVE (AFU_ORTHOLOGUE AFUA_6G11580)-RELATED"/>
    <property type="match status" value="1"/>
</dbReference>
<sequence>MKYNLIVGTWTPPGALFIFTFDSVTHRLTLLKRTPIPHDEPISWLTPSHNRKNLYGAGMKKWGSYTINNTTITHDVSLPLTGDPRAARSETKTRAIFCLAGRKSPYYVYCNPFYDHAGYINVQRVTPSGTLDRTIQDVRLEEKSAVHGMVFDEGEGYLYSADMWANRIWTHRKLPNGELEYVDSTPAPDPNDHPRWVSISRGDRFLFVLMEAGNRLCVYRLSSHKPGYTGEAYDLVPKGYNTTYPGMFRSDVCVVSPSGKYLFATARSNDKNFSGYLSVFELGDKGIERRVVMTPTSTSGGHSNAVAPCPWEEEFVALTDDERGFVEVYRFNAMELGRVARVEVNEPGFGMNAVWVEGESRGLL</sequence>
<gene>
    <name evidence="2" type="ORF">K470DRAFT_280161</name>
</gene>
<evidence type="ECO:0000256" key="1">
    <source>
        <dbReference type="ARBA" id="ARBA00005564"/>
    </source>
</evidence>
<comment type="similarity">
    <text evidence="1">Belongs to the cycloisomerase 2 family.</text>
</comment>
<dbReference type="InterPro" id="IPR015943">
    <property type="entry name" value="WD40/YVTN_repeat-like_dom_sf"/>
</dbReference>
<accession>A0A6A7C8Z1</accession>
<dbReference type="InterPro" id="IPR050282">
    <property type="entry name" value="Cycloisomerase_2"/>
</dbReference>
<dbReference type="OrthoDB" id="1715191at2759"/>
<dbReference type="PANTHER" id="PTHR30344">
    <property type="entry name" value="6-PHOSPHOGLUCONOLACTONASE-RELATED"/>
    <property type="match status" value="1"/>
</dbReference>
<dbReference type="Proteomes" id="UP000799421">
    <property type="component" value="Unassembled WGS sequence"/>
</dbReference>
<proteinExistence type="inferred from homology"/>
<reference evidence="2" key="1">
    <citation type="journal article" date="2020" name="Stud. Mycol.">
        <title>101 Dothideomycetes genomes: a test case for predicting lifestyles and emergence of pathogens.</title>
        <authorList>
            <person name="Haridas S."/>
            <person name="Albert R."/>
            <person name="Binder M."/>
            <person name="Bloem J."/>
            <person name="Labutti K."/>
            <person name="Salamov A."/>
            <person name="Andreopoulos B."/>
            <person name="Baker S."/>
            <person name="Barry K."/>
            <person name="Bills G."/>
            <person name="Bluhm B."/>
            <person name="Cannon C."/>
            <person name="Castanera R."/>
            <person name="Culley D."/>
            <person name="Daum C."/>
            <person name="Ezra D."/>
            <person name="Gonzalez J."/>
            <person name="Henrissat B."/>
            <person name="Kuo A."/>
            <person name="Liang C."/>
            <person name="Lipzen A."/>
            <person name="Lutzoni F."/>
            <person name="Magnuson J."/>
            <person name="Mondo S."/>
            <person name="Nolan M."/>
            <person name="Ohm R."/>
            <person name="Pangilinan J."/>
            <person name="Park H.-J."/>
            <person name="Ramirez L."/>
            <person name="Alfaro M."/>
            <person name="Sun H."/>
            <person name="Tritt A."/>
            <person name="Yoshinaga Y."/>
            <person name="Zwiers L.-H."/>
            <person name="Turgeon B."/>
            <person name="Goodwin S."/>
            <person name="Spatafora J."/>
            <person name="Crous P."/>
            <person name="Grigoriev I."/>
        </authorList>
    </citation>
    <scope>NUCLEOTIDE SEQUENCE</scope>
    <source>
        <strain evidence="2">CBS 480.64</strain>
    </source>
</reference>
<evidence type="ECO:0000313" key="2">
    <source>
        <dbReference type="EMBL" id="KAF2863539.1"/>
    </source>
</evidence>
<dbReference type="EMBL" id="MU005960">
    <property type="protein sequence ID" value="KAF2863539.1"/>
    <property type="molecule type" value="Genomic_DNA"/>
</dbReference>
<dbReference type="AlphaFoldDB" id="A0A6A7C8Z1"/>
<protein>
    <submittedName>
        <fullName evidence="2">3-carboxy-cis,cis-mucoante lactonizing enzyme</fullName>
    </submittedName>
</protein>
<organism evidence="2 3">
    <name type="scientific">Piedraia hortae CBS 480.64</name>
    <dbReference type="NCBI Taxonomy" id="1314780"/>
    <lineage>
        <taxon>Eukaryota</taxon>
        <taxon>Fungi</taxon>
        <taxon>Dikarya</taxon>
        <taxon>Ascomycota</taxon>
        <taxon>Pezizomycotina</taxon>
        <taxon>Dothideomycetes</taxon>
        <taxon>Dothideomycetidae</taxon>
        <taxon>Capnodiales</taxon>
        <taxon>Piedraiaceae</taxon>
        <taxon>Piedraia</taxon>
    </lineage>
</organism>
<dbReference type="Gene3D" id="2.130.10.10">
    <property type="entry name" value="YVTN repeat-like/Quinoprotein amine dehydrogenase"/>
    <property type="match status" value="1"/>
</dbReference>
<keyword evidence="3" id="KW-1185">Reference proteome</keyword>
<evidence type="ECO:0000313" key="3">
    <source>
        <dbReference type="Proteomes" id="UP000799421"/>
    </source>
</evidence>
<dbReference type="SUPFAM" id="SSF75011">
    <property type="entry name" value="3-carboxy-cis,cis-mucoante lactonizing enzyme"/>
    <property type="match status" value="1"/>
</dbReference>
<dbReference type="GO" id="GO:0017057">
    <property type="term" value="F:6-phosphogluconolactonase activity"/>
    <property type="evidence" value="ECO:0007669"/>
    <property type="project" value="TreeGrafter"/>
</dbReference>
<dbReference type="InterPro" id="IPR019405">
    <property type="entry name" value="Lactonase_7-beta_prop"/>
</dbReference>
<dbReference type="Pfam" id="PF10282">
    <property type="entry name" value="Lactonase"/>
    <property type="match status" value="1"/>
</dbReference>
<name>A0A6A7C8Z1_9PEZI</name>
<dbReference type="FunFam" id="2.130.10.10:FF:000244">
    <property type="entry name" value="Carboxy-cis,cis-muconate cyclase"/>
    <property type="match status" value="1"/>
</dbReference>